<comment type="caution">
    <text evidence="2">The sequence shown here is derived from an EMBL/GenBank/DDBJ whole genome shotgun (WGS) entry which is preliminary data.</text>
</comment>
<evidence type="ECO:0000259" key="1">
    <source>
        <dbReference type="Pfam" id="PF13460"/>
    </source>
</evidence>
<dbReference type="PANTHER" id="PTHR15020">
    <property type="entry name" value="FLAVIN REDUCTASE-RELATED"/>
    <property type="match status" value="1"/>
</dbReference>
<dbReference type="InterPro" id="IPR016040">
    <property type="entry name" value="NAD(P)-bd_dom"/>
</dbReference>
<protein>
    <submittedName>
        <fullName evidence="2">Flavin reductase</fullName>
    </submittedName>
</protein>
<dbReference type="Proteomes" id="UP000094936">
    <property type="component" value="Unassembled WGS sequence"/>
</dbReference>
<name>A0A1C3ESK2_9GAMM</name>
<evidence type="ECO:0000313" key="2">
    <source>
        <dbReference type="EMBL" id="ODA36204.1"/>
    </source>
</evidence>
<dbReference type="STRING" id="1080227.A8L45_00960"/>
<gene>
    <name evidence="2" type="ORF">A8L45_00960</name>
</gene>
<organism evidence="2 3">
    <name type="scientific">Veronia pacifica</name>
    <dbReference type="NCBI Taxonomy" id="1080227"/>
    <lineage>
        <taxon>Bacteria</taxon>
        <taxon>Pseudomonadati</taxon>
        <taxon>Pseudomonadota</taxon>
        <taxon>Gammaproteobacteria</taxon>
        <taxon>Vibrionales</taxon>
        <taxon>Vibrionaceae</taxon>
        <taxon>Veronia</taxon>
    </lineage>
</organism>
<dbReference type="Gene3D" id="3.40.50.720">
    <property type="entry name" value="NAD(P)-binding Rossmann-like Domain"/>
    <property type="match status" value="1"/>
</dbReference>
<sequence length="210" mass="23039">MNIVAIWGAGSGLGAVLVEHFHKMGFKVIAIVRNPDKNPRLKELGIETLVCDATEETQVKDVVEKLPLETQVISSMGSYRAAVPVDYIGHRYLIDALVERGLSRFLLVTSLGCSETWRYMSERSKAGFGAAVREKTLAEAWLQTSNLNYTIVRPGGLKDGVATGTGELSQHTEVHGLITRGEVARLIQNLLDTDESISQTFQCVDTSLTY</sequence>
<dbReference type="OrthoDB" id="9803892at2"/>
<dbReference type="Pfam" id="PF13460">
    <property type="entry name" value="NAD_binding_10"/>
    <property type="match status" value="1"/>
</dbReference>
<keyword evidence="3" id="KW-1185">Reference proteome</keyword>
<dbReference type="AlphaFoldDB" id="A0A1C3ESK2"/>
<dbReference type="RefSeq" id="WP_068898276.1">
    <property type="nucleotide sequence ID" value="NZ_JBHUIF010000002.1"/>
</dbReference>
<dbReference type="PANTHER" id="PTHR15020:SF50">
    <property type="entry name" value="UPF0659 PROTEIN YMR090W"/>
    <property type="match status" value="1"/>
</dbReference>
<feature type="domain" description="NAD(P)-binding" evidence="1">
    <location>
        <begin position="8"/>
        <end position="193"/>
    </location>
</feature>
<accession>A0A1C3ESK2</accession>
<proteinExistence type="predicted"/>
<evidence type="ECO:0000313" key="3">
    <source>
        <dbReference type="Proteomes" id="UP000094936"/>
    </source>
</evidence>
<dbReference type="InterPro" id="IPR036291">
    <property type="entry name" value="NAD(P)-bd_dom_sf"/>
</dbReference>
<reference evidence="2 3" key="1">
    <citation type="submission" date="2016-05" db="EMBL/GenBank/DDBJ databases">
        <title>Genomic Taxonomy of the Vibrionaceae.</title>
        <authorList>
            <person name="Gomez-Gil B."/>
            <person name="Enciso-Ibarra J."/>
        </authorList>
    </citation>
    <scope>NUCLEOTIDE SEQUENCE [LARGE SCALE GENOMIC DNA]</scope>
    <source>
        <strain evidence="2 3">CAIM 1920</strain>
    </source>
</reference>
<dbReference type="EMBL" id="LYBM01000001">
    <property type="protein sequence ID" value="ODA36204.1"/>
    <property type="molecule type" value="Genomic_DNA"/>
</dbReference>
<dbReference type="SUPFAM" id="SSF51735">
    <property type="entry name" value="NAD(P)-binding Rossmann-fold domains"/>
    <property type="match status" value="1"/>
</dbReference>